<gene>
    <name evidence="11" type="ORF">EES38_17810</name>
</gene>
<feature type="transmembrane region" description="Helical" evidence="9">
    <location>
        <begin position="58"/>
        <end position="76"/>
    </location>
</feature>
<evidence type="ECO:0000256" key="4">
    <source>
        <dbReference type="ARBA" id="ARBA00022475"/>
    </source>
</evidence>
<sequence>MKFMHTINLILVKASLNLKSEASVNYLSYTWWVIEPLMHMSVYYLVFAFFLQRGDENYVVFLLTGLIPWLWFSKTVNHAMGSIIQGRFLMNQLFIHKIFFPMTFIIQDALKQIIVFLILVLFLIAYGIDINTEWIYLLLIIAIQFIFTTACSLLAALITPFIRDMSYIIPTTLQFLMFTSGIFFNYKDIPVQYQSYLFFNPIAVLLACYRDVLLDNNIAHLYELISVGGVGVLLILVSIVLYRKLEYKLPRVVLE</sequence>
<dbReference type="PRINTS" id="PR00164">
    <property type="entry name" value="ABC2TRNSPORT"/>
</dbReference>
<keyword evidence="12" id="KW-1185">Reference proteome</keyword>
<keyword evidence="8 9" id="KW-0472">Membrane</keyword>
<evidence type="ECO:0000313" key="12">
    <source>
        <dbReference type="Proteomes" id="UP000281112"/>
    </source>
</evidence>
<organism evidence="11 12">
    <name type="scientific">Vibrio viridaestus</name>
    <dbReference type="NCBI Taxonomy" id="2487322"/>
    <lineage>
        <taxon>Bacteria</taxon>
        <taxon>Pseudomonadati</taxon>
        <taxon>Pseudomonadota</taxon>
        <taxon>Gammaproteobacteria</taxon>
        <taxon>Vibrionales</taxon>
        <taxon>Vibrionaceae</taxon>
        <taxon>Vibrio</taxon>
    </lineage>
</organism>
<protein>
    <recommendedName>
        <fullName evidence="9">Transport permease protein</fullName>
    </recommendedName>
</protein>
<evidence type="ECO:0000256" key="8">
    <source>
        <dbReference type="ARBA" id="ARBA00023136"/>
    </source>
</evidence>
<feature type="transmembrane region" description="Helical" evidence="9">
    <location>
        <begin position="221"/>
        <end position="242"/>
    </location>
</feature>
<dbReference type="InterPro" id="IPR047817">
    <property type="entry name" value="ABC2_TM_bact-type"/>
</dbReference>
<evidence type="ECO:0000259" key="10">
    <source>
        <dbReference type="PROSITE" id="PS51012"/>
    </source>
</evidence>
<dbReference type="PROSITE" id="PS51012">
    <property type="entry name" value="ABC_TM2"/>
    <property type="match status" value="1"/>
</dbReference>
<dbReference type="InterPro" id="IPR013525">
    <property type="entry name" value="ABC2_TM"/>
</dbReference>
<evidence type="ECO:0000256" key="3">
    <source>
        <dbReference type="ARBA" id="ARBA00022448"/>
    </source>
</evidence>
<dbReference type="Pfam" id="PF01061">
    <property type="entry name" value="ABC2_membrane"/>
    <property type="match status" value="1"/>
</dbReference>
<dbReference type="RefSeq" id="WP_124938566.1">
    <property type="nucleotide sequence ID" value="NZ_RJVQ01000010.1"/>
</dbReference>
<feature type="transmembrane region" description="Helical" evidence="9">
    <location>
        <begin position="165"/>
        <end position="186"/>
    </location>
</feature>
<evidence type="ECO:0000256" key="6">
    <source>
        <dbReference type="ARBA" id="ARBA00022692"/>
    </source>
</evidence>
<accession>A0A3N9TBY6</accession>
<dbReference type="GO" id="GO:0015920">
    <property type="term" value="P:lipopolysaccharide transport"/>
    <property type="evidence" value="ECO:0007669"/>
    <property type="project" value="TreeGrafter"/>
</dbReference>
<dbReference type="PANTHER" id="PTHR30413">
    <property type="entry name" value="INNER MEMBRANE TRANSPORT PERMEASE"/>
    <property type="match status" value="1"/>
</dbReference>
<keyword evidence="7 9" id="KW-1133">Transmembrane helix</keyword>
<evidence type="ECO:0000256" key="9">
    <source>
        <dbReference type="RuleBase" id="RU361157"/>
    </source>
</evidence>
<keyword evidence="5" id="KW-0997">Cell inner membrane</keyword>
<evidence type="ECO:0000256" key="1">
    <source>
        <dbReference type="ARBA" id="ARBA00004429"/>
    </source>
</evidence>
<dbReference type="GO" id="GO:0140359">
    <property type="term" value="F:ABC-type transporter activity"/>
    <property type="evidence" value="ECO:0007669"/>
    <property type="project" value="InterPro"/>
</dbReference>
<keyword evidence="3 9" id="KW-0813">Transport</keyword>
<feature type="transmembrane region" description="Helical" evidence="9">
    <location>
        <begin position="29"/>
        <end position="51"/>
    </location>
</feature>
<comment type="caution">
    <text evidence="11">The sequence shown here is derived from an EMBL/GenBank/DDBJ whole genome shotgun (WGS) entry which is preliminary data.</text>
</comment>
<dbReference type="OrthoDB" id="9796017at2"/>
<dbReference type="InterPro" id="IPR000412">
    <property type="entry name" value="ABC_2_transport"/>
</dbReference>
<evidence type="ECO:0000313" key="11">
    <source>
        <dbReference type="EMBL" id="RQW61718.1"/>
    </source>
</evidence>
<proteinExistence type="inferred from homology"/>
<evidence type="ECO:0000256" key="5">
    <source>
        <dbReference type="ARBA" id="ARBA00022519"/>
    </source>
</evidence>
<name>A0A3N9TBY6_9VIBR</name>
<evidence type="ECO:0000256" key="2">
    <source>
        <dbReference type="ARBA" id="ARBA00007783"/>
    </source>
</evidence>
<keyword evidence="6 9" id="KW-0812">Transmembrane</keyword>
<dbReference type="EMBL" id="RJVQ01000010">
    <property type="protein sequence ID" value="RQW61718.1"/>
    <property type="molecule type" value="Genomic_DNA"/>
</dbReference>
<comment type="subcellular location">
    <subcellularLocation>
        <location evidence="1 9">Cell inner membrane</location>
        <topology evidence="1 9">Multi-pass membrane protein</topology>
    </subcellularLocation>
</comment>
<feature type="domain" description="ABC transmembrane type-2" evidence="10">
    <location>
        <begin position="27"/>
        <end position="245"/>
    </location>
</feature>
<feature type="transmembrane region" description="Helical" evidence="9">
    <location>
        <begin position="192"/>
        <end position="209"/>
    </location>
</feature>
<reference evidence="11 12" key="1">
    <citation type="submission" date="2018-11" db="EMBL/GenBank/DDBJ databases">
        <title>Vibrio LJC006 sp. nov., isolated from seawater during the bloom of the enteromorpha.</title>
        <authorList>
            <person name="Liang J."/>
        </authorList>
    </citation>
    <scope>NUCLEOTIDE SEQUENCE [LARGE SCALE GENOMIC DNA]</scope>
    <source>
        <strain evidence="11 12">LJC006</strain>
    </source>
</reference>
<feature type="transmembrane region" description="Helical" evidence="9">
    <location>
        <begin position="134"/>
        <end position="158"/>
    </location>
</feature>
<dbReference type="AlphaFoldDB" id="A0A3N9TBY6"/>
<keyword evidence="4 9" id="KW-1003">Cell membrane</keyword>
<dbReference type="GO" id="GO:0043190">
    <property type="term" value="C:ATP-binding cassette (ABC) transporter complex"/>
    <property type="evidence" value="ECO:0007669"/>
    <property type="project" value="InterPro"/>
</dbReference>
<evidence type="ECO:0000256" key="7">
    <source>
        <dbReference type="ARBA" id="ARBA00022989"/>
    </source>
</evidence>
<dbReference type="Proteomes" id="UP000281112">
    <property type="component" value="Unassembled WGS sequence"/>
</dbReference>
<comment type="similarity">
    <text evidence="2 9">Belongs to the ABC-2 integral membrane protein family.</text>
</comment>
<feature type="transmembrane region" description="Helical" evidence="9">
    <location>
        <begin position="113"/>
        <end position="128"/>
    </location>
</feature>
<dbReference type="PANTHER" id="PTHR30413:SF8">
    <property type="entry name" value="TRANSPORT PERMEASE PROTEIN"/>
    <property type="match status" value="1"/>
</dbReference>